<keyword evidence="4" id="KW-1185">Reference proteome</keyword>
<feature type="region of interest" description="Disordered" evidence="1">
    <location>
        <begin position="1"/>
        <end position="31"/>
    </location>
</feature>
<proteinExistence type="predicted"/>
<organism evidence="3 4">
    <name type="scientific">Macrosiphum euphorbiae</name>
    <name type="common">potato aphid</name>
    <dbReference type="NCBI Taxonomy" id="13131"/>
    <lineage>
        <taxon>Eukaryota</taxon>
        <taxon>Metazoa</taxon>
        <taxon>Ecdysozoa</taxon>
        <taxon>Arthropoda</taxon>
        <taxon>Hexapoda</taxon>
        <taxon>Insecta</taxon>
        <taxon>Pterygota</taxon>
        <taxon>Neoptera</taxon>
        <taxon>Paraneoptera</taxon>
        <taxon>Hemiptera</taxon>
        <taxon>Sternorrhyncha</taxon>
        <taxon>Aphidomorpha</taxon>
        <taxon>Aphidoidea</taxon>
        <taxon>Aphididae</taxon>
        <taxon>Macrosiphini</taxon>
        <taxon>Macrosiphum</taxon>
    </lineage>
</organism>
<comment type="caution">
    <text evidence="3">The sequence shown here is derived from an EMBL/GenBank/DDBJ whole genome shotgun (WGS) entry which is preliminary data.</text>
</comment>
<gene>
    <name evidence="3" type="ORF">MEUPH1_LOCUS2477</name>
</gene>
<keyword evidence="2" id="KW-0472">Membrane</keyword>
<evidence type="ECO:0000256" key="1">
    <source>
        <dbReference type="SAM" id="MobiDB-lite"/>
    </source>
</evidence>
<reference evidence="3 4" key="1">
    <citation type="submission" date="2023-01" db="EMBL/GenBank/DDBJ databases">
        <authorList>
            <person name="Whitehead M."/>
        </authorList>
    </citation>
    <scope>NUCLEOTIDE SEQUENCE [LARGE SCALE GENOMIC DNA]</scope>
</reference>
<dbReference type="Proteomes" id="UP001160148">
    <property type="component" value="Unassembled WGS sequence"/>
</dbReference>
<keyword evidence="2" id="KW-0812">Transmembrane</keyword>
<protein>
    <submittedName>
        <fullName evidence="3">Uncharacterized protein</fullName>
    </submittedName>
</protein>
<evidence type="ECO:0000313" key="4">
    <source>
        <dbReference type="Proteomes" id="UP001160148"/>
    </source>
</evidence>
<accession>A0AAV0VMQ1</accession>
<dbReference type="AlphaFoldDB" id="A0AAV0VMQ1"/>
<name>A0AAV0VMQ1_9HEMI</name>
<sequence>MGVDVGPTTQLVKTKQVPKQNKPQPRMNSKNLENLSLGTWNVRTLYATGALMTVVSAIETYGLYIVAIQELRWTGSGSIR</sequence>
<keyword evidence="2" id="KW-1133">Transmembrane helix</keyword>
<evidence type="ECO:0000256" key="2">
    <source>
        <dbReference type="SAM" id="Phobius"/>
    </source>
</evidence>
<dbReference type="EMBL" id="CARXXK010000001">
    <property type="protein sequence ID" value="CAI6345468.1"/>
    <property type="molecule type" value="Genomic_DNA"/>
</dbReference>
<evidence type="ECO:0000313" key="3">
    <source>
        <dbReference type="EMBL" id="CAI6345468.1"/>
    </source>
</evidence>
<feature type="compositionally biased region" description="Polar residues" evidence="1">
    <location>
        <begin position="7"/>
        <end position="31"/>
    </location>
</feature>
<feature type="transmembrane region" description="Helical" evidence="2">
    <location>
        <begin position="45"/>
        <end position="66"/>
    </location>
</feature>